<keyword evidence="1" id="KW-0175">Coiled coil</keyword>
<feature type="coiled-coil region" evidence="1">
    <location>
        <begin position="128"/>
        <end position="162"/>
    </location>
</feature>
<organism evidence="3">
    <name type="scientific">Tanacetum cinerariifolium</name>
    <name type="common">Dalmatian daisy</name>
    <name type="synonym">Chrysanthemum cinerariifolium</name>
    <dbReference type="NCBI Taxonomy" id="118510"/>
    <lineage>
        <taxon>Eukaryota</taxon>
        <taxon>Viridiplantae</taxon>
        <taxon>Streptophyta</taxon>
        <taxon>Embryophyta</taxon>
        <taxon>Tracheophyta</taxon>
        <taxon>Spermatophyta</taxon>
        <taxon>Magnoliopsida</taxon>
        <taxon>eudicotyledons</taxon>
        <taxon>Gunneridae</taxon>
        <taxon>Pentapetalae</taxon>
        <taxon>asterids</taxon>
        <taxon>campanulids</taxon>
        <taxon>Asterales</taxon>
        <taxon>Asteraceae</taxon>
        <taxon>Asteroideae</taxon>
        <taxon>Anthemideae</taxon>
        <taxon>Anthemidinae</taxon>
        <taxon>Tanacetum</taxon>
    </lineage>
</organism>
<name>A0A699KWE5_TANCI</name>
<comment type="caution">
    <text evidence="3">The sequence shown here is derived from an EMBL/GenBank/DDBJ whole genome shotgun (WGS) entry which is preliminary data.</text>
</comment>
<accession>A0A699KWE5</accession>
<reference evidence="3" key="1">
    <citation type="journal article" date="2019" name="Sci. Rep.">
        <title>Draft genome of Tanacetum cinerariifolium, the natural source of mosquito coil.</title>
        <authorList>
            <person name="Yamashiro T."/>
            <person name="Shiraishi A."/>
            <person name="Satake H."/>
            <person name="Nakayama K."/>
        </authorList>
    </citation>
    <scope>NUCLEOTIDE SEQUENCE</scope>
</reference>
<protein>
    <submittedName>
        <fullName evidence="3">Uncharacterized protein</fullName>
    </submittedName>
</protein>
<feature type="compositionally biased region" description="Acidic residues" evidence="2">
    <location>
        <begin position="14"/>
        <end position="27"/>
    </location>
</feature>
<feature type="region of interest" description="Disordered" evidence="2">
    <location>
        <begin position="1"/>
        <end position="33"/>
    </location>
</feature>
<proteinExistence type="predicted"/>
<sequence>MENPNGNPDKDVDMLMDDNDEDDDDVDDRNKDGWEVDDEWLMALVTPPSMHVVPPPSTFEVGEPFTAAPGLPFLVGRPLPEVVSSVAVHHEEIKGDIRPRVTTLDGQVGVLASQQEQVDGLRKDVDGLLGLKGRVQTLESTVQEIRKENQKLRDLLSARESDQSVLALYMLGLGEGLAMVEL</sequence>
<dbReference type="AlphaFoldDB" id="A0A699KWE5"/>
<evidence type="ECO:0000256" key="2">
    <source>
        <dbReference type="SAM" id="MobiDB-lite"/>
    </source>
</evidence>
<evidence type="ECO:0000313" key="3">
    <source>
        <dbReference type="EMBL" id="GFB14233.1"/>
    </source>
</evidence>
<dbReference type="EMBL" id="BKCJ010561320">
    <property type="protein sequence ID" value="GFB14233.1"/>
    <property type="molecule type" value="Genomic_DNA"/>
</dbReference>
<evidence type="ECO:0000256" key="1">
    <source>
        <dbReference type="SAM" id="Coils"/>
    </source>
</evidence>
<gene>
    <name evidence="3" type="ORF">Tci_686204</name>
</gene>